<keyword evidence="2" id="KW-1185">Reference proteome</keyword>
<proteinExistence type="predicted"/>
<comment type="caution">
    <text evidence="1">The sequence shown here is derived from an EMBL/GenBank/DDBJ whole genome shotgun (WGS) entry which is preliminary data.</text>
</comment>
<organism evidence="1 2">
    <name type="scientific">Senna tora</name>
    <dbReference type="NCBI Taxonomy" id="362788"/>
    <lineage>
        <taxon>Eukaryota</taxon>
        <taxon>Viridiplantae</taxon>
        <taxon>Streptophyta</taxon>
        <taxon>Embryophyta</taxon>
        <taxon>Tracheophyta</taxon>
        <taxon>Spermatophyta</taxon>
        <taxon>Magnoliopsida</taxon>
        <taxon>eudicotyledons</taxon>
        <taxon>Gunneridae</taxon>
        <taxon>Pentapetalae</taxon>
        <taxon>rosids</taxon>
        <taxon>fabids</taxon>
        <taxon>Fabales</taxon>
        <taxon>Fabaceae</taxon>
        <taxon>Caesalpinioideae</taxon>
        <taxon>Cassia clade</taxon>
        <taxon>Senna</taxon>
    </lineage>
</organism>
<sequence length="33" mass="3682">MTVYGSGKEGKSVAAVFREKELKALLLKLERET</sequence>
<name>A0A834XDF6_9FABA</name>
<protein>
    <submittedName>
        <fullName evidence="1">Uncharacterized protein</fullName>
    </submittedName>
</protein>
<dbReference type="Proteomes" id="UP000634136">
    <property type="component" value="Unassembled WGS sequence"/>
</dbReference>
<dbReference type="EMBL" id="JAAIUW010000002">
    <property type="protein sequence ID" value="KAF7842478.1"/>
    <property type="molecule type" value="Genomic_DNA"/>
</dbReference>
<accession>A0A834XDF6</accession>
<evidence type="ECO:0000313" key="1">
    <source>
        <dbReference type="EMBL" id="KAF7842478.1"/>
    </source>
</evidence>
<dbReference type="AlphaFoldDB" id="A0A834XDF6"/>
<evidence type="ECO:0000313" key="2">
    <source>
        <dbReference type="Proteomes" id="UP000634136"/>
    </source>
</evidence>
<reference evidence="1" key="1">
    <citation type="submission" date="2020-09" db="EMBL/GenBank/DDBJ databases">
        <title>Genome-Enabled Discovery of Anthraquinone Biosynthesis in Senna tora.</title>
        <authorList>
            <person name="Kang S.-H."/>
            <person name="Pandey R.P."/>
            <person name="Lee C.-M."/>
            <person name="Sim J.-S."/>
            <person name="Jeong J.-T."/>
            <person name="Choi B.-S."/>
            <person name="Jung M."/>
            <person name="Ginzburg D."/>
            <person name="Zhao K."/>
            <person name="Won S.Y."/>
            <person name="Oh T.-J."/>
            <person name="Yu Y."/>
            <person name="Kim N.-H."/>
            <person name="Lee O.R."/>
            <person name="Lee T.-H."/>
            <person name="Bashyal P."/>
            <person name="Kim T.-S."/>
            <person name="Lee W.-H."/>
            <person name="Kawkins C."/>
            <person name="Kim C.-K."/>
            <person name="Kim J.S."/>
            <person name="Ahn B.O."/>
            <person name="Rhee S.Y."/>
            <person name="Sohng J.K."/>
        </authorList>
    </citation>
    <scope>NUCLEOTIDE SEQUENCE</scope>
    <source>
        <tissue evidence="1">Leaf</tissue>
    </source>
</reference>
<gene>
    <name evidence="1" type="ORF">G2W53_004776</name>
</gene>